<dbReference type="AlphaFoldDB" id="A0A8J2K619"/>
<sequence>SNNTVSKNSGWKVCRTQVSIRGQ</sequence>
<comment type="caution">
    <text evidence="1">The sequence shown here is derived from an EMBL/GenBank/DDBJ whole genome shotgun (WGS) entry which is preliminary data.</text>
</comment>
<protein>
    <submittedName>
        <fullName evidence="1">Uncharacterized protein</fullName>
    </submittedName>
</protein>
<accession>A0A8J2K619</accession>
<reference evidence="1" key="1">
    <citation type="submission" date="2021-06" db="EMBL/GenBank/DDBJ databases">
        <authorList>
            <person name="Hodson N. C."/>
            <person name="Mongue J. A."/>
            <person name="Jaron S. K."/>
        </authorList>
    </citation>
    <scope>NUCLEOTIDE SEQUENCE</scope>
</reference>
<dbReference type="EMBL" id="CAJVCH010192512">
    <property type="protein sequence ID" value="CAG7730318.1"/>
    <property type="molecule type" value="Genomic_DNA"/>
</dbReference>
<proteinExistence type="predicted"/>
<keyword evidence="2" id="KW-1185">Reference proteome</keyword>
<organism evidence="1 2">
    <name type="scientific">Allacma fusca</name>
    <dbReference type="NCBI Taxonomy" id="39272"/>
    <lineage>
        <taxon>Eukaryota</taxon>
        <taxon>Metazoa</taxon>
        <taxon>Ecdysozoa</taxon>
        <taxon>Arthropoda</taxon>
        <taxon>Hexapoda</taxon>
        <taxon>Collembola</taxon>
        <taxon>Symphypleona</taxon>
        <taxon>Sminthuridae</taxon>
        <taxon>Allacma</taxon>
    </lineage>
</organism>
<gene>
    <name evidence="1" type="ORF">AFUS01_LOCUS18972</name>
</gene>
<feature type="non-terminal residue" evidence="1">
    <location>
        <position position="1"/>
    </location>
</feature>
<evidence type="ECO:0000313" key="1">
    <source>
        <dbReference type="EMBL" id="CAG7730318.1"/>
    </source>
</evidence>
<name>A0A8J2K619_9HEXA</name>
<dbReference type="Proteomes" id="UP000708208">
    <property type="component" value="Unassembled WGS sequence"/>
</dbReference>
<evidence type="ECO:0000313" key="2">
    <source>
        <dbReference type="Proteomes" id="UP000708208"/>
    </source>
</evidence>